<evidence type="ECO:0000313" key="1">
    <source>
        <dbReference type="EMBL" id="KPL77948.1"/>
    </source>
</evidence>
<proteinExistence type="predicted"/>
<dbReference type="PROSITE" id="PS51257">
    <property type="entry name" value="PROKAR_LIPOPROTEIN"/>
    <property type="match status" value="1"/>
</dbReference>
<keyword evidence="2" id="KW-1185">Reference proteome</keyword>
<evidence type="ECO:0000313" key="2">
    <source>
        <dbReference type="Proteomes" id="UP000050501"/>
    </source>
</evidence>
<protein>
    <submittedName>
        <fullName evidence="1">Uncharacterized protein</fullName>
    </submittedName>
</protein>
<name>A0A0P6X7K2_9CHLR</name>
<dbReference type="RefSeq" id="WP_075071265.1">
    <property type="nucleotide sequence ID" value="NZ_LGCM01000058.1"/>
</dbReference>
<dbReference type="EMBL" id="LGCM01000058">
    <property type="protein sequence ID" value="KPL77948.1"/>
    <property type="molecule type" value="Genomic_DNA"/>
</dbReference>
<dbReference type="Proteomes" id="UP000050501">
    <property type="component" value="Unassembled WGS sequence"/>
</dbReference>
<organism evidence="1 2">
    <name type="scientific">Levilinea saccharolytica</name>
    <dbReference type="NCBI Taxonomy" id="229921"/>
    <lineage>
        <taxon>Bacteria</taxon>
        <taxon>Bacillati</taxon>
        <taxon>Chloroflexota</taxon>
        <taxon>Anaerolineae</taxon>
        <taxon>Anaerolineales</taxon>
        <taxon>Anaerolineaceae</taxon>
        <taxon>Levilinea</taxon>
    </lineage>
</organism>
<dbReference type="AlphaFoldDB" id="A0A0P6X7K2"/>
<comment type="caution">
    <text evidence="1">The sequence shown here is derived from an EMBL/GenBank/DDBJ whole genome shotgun (WGS) entry which is preliminary data.</text>
</comment>
<reference evidence="1 2" key="1">
    <citation type="submission" date="2015-07" db="EMBL/GenBank/DDBJ databases">
        <title>Genome sequence of Levilinea saccharolytica DSM 16555.</title>
        <authorList>
            <person name="Hemp J."/>
            <person name="Ward L.M."/>
            <person name="Pace L.A."/>
            <person name="Fischer W.W."/>
        </authorList>
    </citation>
    <scope>NUCLEOTIDE SEQUENCE [LARGE SCALE GENOMIC DNA]</scope>
    <source>
        <strain evidence="1 2">KIBI-1</strain>
    </source>
</reference>
<gene>
    <name evidence="1" type="ORF">ADN01_15345</name>
</gene>
<accession>A0A0P6X7K2</accession>
<sequence>MPARWRALWTALIPLLVVLGVGLACNYPTQRARPTPGLPPYLELFPELNSPPTTPSAAPVLQCTPPPCGPGEVYDCPGDCPGGCGTRCATPTAVPLARACPILATRTPPPSAPTSQPGVFVDPHLELCADRLELKVGQTVTVRVYTVDLGLPVYNLVALGKDGTGVMMASVNYENKARLSTPPGLPLQVIEVSAEMRQAVFTLRAAAAGEAELWISATGEVHYGYPGPATYTGVSSDRLVLTIR</sequence>